<proteinExistence type="predicted"/>
<sequence length="99" mass="11632">MYSYTRPKEHHNYLVGTEYINCSIHVQNVLLQRTAHQQRVARPTHSHSGKYAYSVINVSKRVSQYQRMLSLDISALTFIQRISLPRKHHIIKVTLFKAK</sequence>
<gene>
    <name evidence="1" type="ORF">DPMN_089497</name>
</gene>
<comment type="caution">
    <text evidence="1">The sequence shown here is derived from an EMBL/GenBank/DDBJ whole genome shotgun (WGS) entry which is preliminary data.</text>
</comment>
<reference evidence="1" key="1">
    <citation type="journal article" date="2019" name="bioRxiv">
        <title>The Genome of the Zebra Mussel, Dreissena polymorpha: A Resource for Invasive Species Research.</title>
        <authorList>
            <person name="McCartney M.A."/>
            <person name="Auch B."/>
            <person name="Kono T."/>
            <person name="Mallez S."/>
            <person name="Zhang Y."/>
            <person name="Obille A."/>
            <person name="Becker A."/>
            <person name="Abrahante J.E."/>
            <person name="Garbe J."/>
            <person name="Badalamenti J.P."/>
            <person name="Herman A."/>
            <person name="Mangelson H."/>
            <person name="Liachko I."/>
            <person name="Sullivan S."/>
            <person name="Sone E.D."/>
            <person name="Koren S."/>
            <person name="Silverstein K.A.T."/>
            <person name="Beckman K.B."/>
            <person name="Gohl D.M."/>
        </authorList>
    </citation>
    <scope>NUCLEOTIDE SEQUENCE</scope>
    <source>
        <strain evidence="1">Duluth1</strain>
        <tissue evidence="1">Whole animal</tissue>
    </source>
</reference>
<name>A0A9D4KWJ3_DREPO</name>
<dbReference type="Proteomes" id="UP000828390">
    <property type="component" value="Unassembled WGS sequence"/>
</dbReference>
<dbReference type="AlphaFoldDB" id="A0A9D4KWJ3"/>
<organism evidence="1 2">
    <name type="scientific">Dreissena polymorpha</name>
    <name type="common">Zebra mussel</name>
    <name type="synonym">Mytilus polymorpha</name>
    <dbReference type="NCBI Taxonomy" id="45954"/>
    <lineage>
        <taxon>Eukaryota</taxon>
        <taxon>Metazoa</taxon>
        <taxon>Spiralia</taxon>
        <taxon>Lophotrochozoa</taxon>
        <taxon>Mollusca</taxon>
        <taxon>Bivalvia</taxon>
        <taxon>Autobranchia</taxon>
        <taxon>Heteroconchia</taxon>
        <taxon>Euheterodonta</taxon>
        <taxon>Imparidentia</taxon>
        <taxon>Neoheterodontei</taxon>
        <taxon>Myida</taxon>
        <taxon>Dreissenoidea</taxon>
        <taxon>Dreissenidae</taxon>
        <taxon>Dreissena</taxon>
    </lineage>
</organism>
<accession>A0A9D4KWJ3</accession>
<reference evidence="1" key="2">
    <citation type="submission" date="2020-11" db="EMBL/GenBank/DDBJ databases">
        <authorList>
            <person name="McCartney M.A."/>
            <person name="Auch B."/>
            <person name="Kono T."/>
            <person name="Mallez S."/>
            <person name="Becker A."/>
            <person name="Gohl D.M."/>
            <person name="Silverstein K.A.T."/>
            <person name="Koren S."/>
            <person name="Bechman K.B."/>
            <person name="Herman A."/>
            <person name="Abrahante J.E."/>
            <person name="Garbe J."/>
        </authorList>
    </citation>
    <scope>NUCLEOTIDE SEQUENCE</scope>
    <source>
        <strain evidence="1">Duluth1</strain>
        <tissue evidence="1">Whole animal</tissue>
    </source>
</reference>
<evidence type="ECO:0000313" key="2">
    <source>
        <dbReference type="Proteomes" id="UP000828390"/>
    </source>
</evidence>
<evidence type="ECO:0000313" key="1">
    <source>
        <dbReference type="EMBL" id="KAH3847180.1"/>
    </source>
</evidence>
<protein>
    <submittedName>
        <fullName evidence="1">Uncharacterized protein</fullName>
    </submittedName>
</protein>
<keyword evidence="2" id="KW-1185">Reference proteome</keyword>
<dbReference type="EMBL" id="JAIWYP010000003">
    <property type="protein sequence ID" value="KAH3847180.1"/>
    <property type="molecule type" value="Genomic_DNA"/>
</dbReference>